<evidence type="ECO:0000256" key="9">
    <source>
        <dbReference type="HAMAP-Rule" id="MF_01972"/>
    </source>
</evidence>
<dbReference type="HAMAP" id="MF_01972">
    <property type="entry name" value="T23O"/>
    <property type="match status" value="1"/>
</dbReference>
<dbReference type="UniPathway" id="UPA00333">
    <property type="reaction ID" value="UER00453"/>
</dbReference>
<dbReference type="KEGG" id="woc:BA177_05840"/>
<dbReference type="RefSeq" id="WP_068614094.1">
    <property type="nucleotide sequence ID" value="NZ_CP016268.1"/>
</dbReference>
<comment type="similarity">
    <text evidence="9">Belongs to the tryptophan 2,3-dioxygenase family.</text>
</comment>
<dbReference type="Pfam" id="PF03301">
    <property type="entry name" value="Trp_dioxygenase"/>
    <property type="match status" value="2"/>
</dbReference>
<dbReference type="Proteomes" id="UP000092695">
    <property type="component" value="Chromosome"/>
</dbReference>
<keyword evidence="7 9" id="KW-0823">Tryptophan catabolism</keyword>
<evidence type="ECO:0000256" key="5">
    <source>
        <dbReference type="ARBA" id="ARBA00023002"/>
    </source>
</evidence>
<feature type="binding site" evidence="9">
    <location>
        <begin position="47"/>
        <end position="51"/>
    </location>
    <ligand>
        <name>substrate</name>
    </ligand>
</feature>
<dbReference type="SUPFAM" id="SSF140959">
    <property type="entry name" value="Indolic compounds 2,3-dioxygenase-like"/>
    <property type="match status" value="1"/>
</dbReference>
<evidence type="ECO:0000256" key="2">
    <source>
        <dbReference type="ARBA" id="ARBA00022617"/>
    </source>
</evidence>
<accession>A0A193LEC0</accession>
<keyword evidence="2 9" id="KW-0349">Heme</keyword>
<dbReference type="AlphaFoldDB" id="A0A193LEC0"/>
<reference evidence="10 11" key="1">
    <citation type="submission" date="2016-06" db="EMBL/GenBank/DDBJ databases">
        <title>Complete genome sequence of a deep-branching marine Gamma Proteobacterium Woeseia oceani type strain XK5.</title>
        <authorList>
            <person name="Mu D."/>
            <person name="Du Z."/>
        </authorList>
    </citation>
    <scope>NUCLEOTIDE SEQUENCE [LARGE SCALE GENOMIC DNA]</scope>
    <source>
        <strain evidence="10 11">XK5</strain>
    </source>
</reference>
<evidence type="ECO:0000313" key="11">
    <source>
        <dbReference type="Proteomes" id="UP000092695"/>
    </source>
</evidence>
<evidence type="ECO:0000256" key="6">
    <source>
        <dbReference type="ARBA" id="ARBA00023004"/>
    </source>
</evidence>
<keyword evidence="5 9" id="KW-0560">Oxidoreductase</keyword>
<dbReference type="PANTHER" id="PTHR10138">
    <property type="entry name" value="TRYPTOPHAN 2,3-DIOXYGENASE"/>
    <property type="match status" value="1"/>
</dbReference>
<keyword evidence="6 9" id="KW-0408">Iron</keyword>
<feature type="binding site" description="axial binding residue" evidence="9">
    <location>
        <position position="236"/>
    </location>
    <ligand>
        <name>heme</name>
        <dbReference type="ChEBI" id="CHEBI:30413"/>
    </ligand>
    <ligandPart>
        <name>Fe</name>
        <dbReference type="ChEBI" id="CHEBI:18248"/>
    </ligandPart>
</feature>
<evidence type="ECO:0000256" key="1">
    <source>
        <dbReference type="ARBA" id="ARBA00011881"/>
    </source>
</evidence>
<evidence type="ECO:0000256" key="7">
    <source>
        <dbReference type="ARBA" id="ARBA00023079"/>
    </source>
</evidence>
<comment type="catalytic activity">
    <reaction evidence="8 9">
        <text>L-tryptophan + O2 = N-formyl-L-kynurenine</text>
        <dbReference type="Rhea" id="RHEA:24536"/>
        <dbReference type="ChEBI" id="CHEBI:15379"/>
        <dbReference type="ChEBI" id="CHEBI:57912"/>
        <dbReference type="ChEBI" id="CHEBI:58629"/>
        <dbReference type="EC" id="1.13.11.11"/>
    </reaction>
</comment>
<evidence type="ECO:0000256" key="8">
    <source>
        <dbReference type="ARBA" id="ARBA00050412"/>
    </source>
</evidence>
<gene>
    <name evidence="9" type="primary">kynA</name>
    <name evidence="10" type="ORF">BA177_05840</name>
</gene>
<dbReference type="EMBL" id="CP016268">
    <property type="protein sequence ID" value="ANO50791.1"/>
    <property type="molecule type" value="Genomic_DNA"/>
</dbReference>
<dbReference type="STRING" id="1548547.BA177_05840"/>
<dbReference type="PANTHER" id="PTHR10138:SF0">
    <property type="entry name" value="TRYPTOPHAN 2,3-DIOXYGENASE"/>
    <property type="match status" value="1"/>
</dbReference>
<dbReference type="GO" id="GO:0046872">
    <property type="term" value="F:metal ion binding"/>
    <property type="evidence" value="ECO:0007669"/>
    <property type="project" value="UniProtKB-KW"/>
</dbReference>
<evidence type="ECO:0000256" key="4">
    <source>
        <dbReference type="ARBA" id="ARBA00022964"/>
    </source>
</evidence>
<proteinExistence type="inferred from homology"/>
<comment type="pathway">
    <text evidence="9">Amino-acid degradation; L-tryptophan degradation via kynurenine pathway; L-kynurenine from L-tryptophan: step 1/2.</text>
</comment>
<feature type="binding site" evidence="9">
    <location>
        <position position="109"/>
    </location>
    <ligand>
        <name>substrate</name>
    </ligand>
</feature>
<dbReference type="EC" id="1.13.11.11" evidence="9"/>
<evidence type="ECO:0000256" key="3">
    <source>
        <dbReference type="ARBA" id="ARBA00022723"/>
    </source>
</evidence>
<comment type="function">
    <text evidence="9">Heme-dependent dioxygenase that catalyzes the oxidative cleavage of the L-tryptophan (L-Trp) pyrrole ring and converts L-tryptophan to N-formyl-L-kynurenine. Catalyzes the oxidative cleavage of the indole moiety.</text>
</comment>
<evidence type="ECO:0000313" key="10">
    <source>
        <dbReference type="EMBL" id="ANO50791.1"/>
    </source>
</evidence>
<dbReference type="GO" id="GO:0019442">
    <property type="term" value="P:L-tryptophan catabolic process to acetyl-CoA"/>
    <property type="evidence" value="ECO:0007669"/>
    <property type="project" value="TreeGrafter"/>
</dbReference>
<comment type="caution">
    <text evidence="9">Lacks conserved residue(s) required for the propagation of feature annotation.</text>
</comment>
<keyword evidence="4 9" id="KW-0223">Dioxygenase</keyword>
<keyword evidence="3 9" id="KW-0479">Metal-binding</keyword>
<dbReference type="GO" id="GO:0020037">
    <property type="term" value="F:heme binding"/>
    <property type="evidence" value="ECO:0007669"/>
    <property type="project" value="UniProtKB-UniRule"/>
</dbReference>
<sequence>MKRRKLEPSIHTNLDRESDYTAYLQLDKLLDAQIPLSSPAHHDEMLFIVQHQVAELWIKLAIHEIEAAMDDLRADDLPMAVKKLARVKHIQNQMYNQWTVLDTLTPSEYAQFRHVFGRASGFQSPQYRLLEFLMGNKSRSILKVYEQQPEWHERLEDALQMPALFDEFLAYLSRQGRAVPAAVLKRDFSQARNDHPDVVAVLREIYENPRDDWASYEMCEALMDMANNFQFWRFHHMKTVERIIGHKTGSGGSSGVSFLKKALEIELFAELIQVRTEIGS</sequence>
<dbReference type="GO" id="GO:0004833">
    <property type="term" value="F:L-tryptophan 2,3-dioxygenase activity"/>
    <property type="evidence" value="ECO:0007669"/>
    <property type="project" value="UniProtKB-UniRule"/>
</dbReference>
<name>A0A193LEC0_9GAMM</name>
<dbReference type="GO" id="GO:0019441">
    <property type="term" value="P:L-tryptophan catabolic process to kynurenine"/>
    <property type="evidence" value="ECO:0007669"/>
    <property type="project" value="UniProtKB-UniRule"/>
</dbReference>
<feature type="binding site" evidence="9">
    <location>
        <position position="113"/>
    </location>
    <ligand>
        <name>substrate</name>
    </ligand>
</feature>
<dbReference type="FunFam" id="1.20.58.480:FF:000001">
    <property type="entry name" value="Tryptophan 2,3-dioxygenase"/>
    <property type="match status" value="1"/>
</dbReference>
<dbReference type="Gene3D" id="1.20.58.480">
    <property type="match status" value="1"/>
</dbReference>
<comment type="subunit">
    <text evidence="1 9">Homotetramer.</text>
</comment>
<dbReference type="OrthoDB" id="9776847at2"/>
<comment type="cofactor">
    <cofactor evidence="9">
        <name>heme</name>
        <dbReference type="ChEBI" id="CHEBI:30413"/>
    </cofactor>
    <text evidence="9">Binds 1 heme group per subunit.</text>
</comment>
<keyword evidence="11" id="KW-1185">Reference proteome</keyword>
<protein>
    <recommendedName>
        <fullName evidence="9">Tryptophan 2,3-dioxygenase</fullName>
        <shortName evidence="9">TDO</shortName>
        <ecNumber evidence="9">1.13.11.11</ecNumber>
    </recommendedName>
    <alternativeName>
        <fullName evidence="9">Tryptamin 2,3-dioxygenase</fullName>
    </alternativeName>
    <alternativeName>
        <fullName evidence="9">Tryptophan oxygenase</fullName>
        <shortName evidence="9">TO</shortName>
        <shortName evidence="9">TRPO</shortName>
    </alternativeName>
    <alternativeName>
        <fullName evidence="9">Tryptophan pyrrolase</fullName>
    </alternativeName>
    <alternativeName>
        <fullName evidence="9">Tryptophanase</fullName>
    </alternativeName>
</protein>
<dbReference type="InterPro" id="IPR037217">
    <property type="entry name" value="Trp/Indoleamine_2_3_dOase-like"/>
</dbReference>
<dbReference type="InterPro" id="IPR004981">
    <property type="entry name" value="Trp_2_3_dOase"/>
</dbReference>
<organism evidence="10 11">
    <name type="scientific">Woeseia oceani</name>
    <dbReference type="NCBI Taxonomy" id="1548547"/>
    <lineage>
        <taxon>Bacteria</taxon>
        <taxon>Pseudomonadati</taxon>
        <taxon>Pseudomonadota</taxon>
        <taxon>Gammaproteobacteria</taxon>
        <taxon>Woeseiales</taxon>
        <taxon>Woeseiaceae</taxon>
        <taxon>Woeseia</taxon>
    </lineage>
</organism>